<name>A0AAP2W8B7_9FIRM</name>
<keyword evidence="4" id="KW-1185">Reference proteome</keyword>
<dbReference type="GO" id="GO:0080146">
    <property type="term" value="F:L-cysteine desulfhydrase activity"/>
    <property type="evidence" value="ECO:0007669"/>
    <property type="project" value="TreeGrafter"/>
</dbReference>
<dbReference type="GO" id="GO:0019450">
    <property type="term" value="P:L-cysteine catabolic process to pyruvate"/>
    <property type="evidence" value="ECO:0007669"/>
    <property type="project" value="TreeGrafter"/>
</dbReference>
<evidence type="ECO:0000256" key="1">
    <source>
        <dbReference type="HAMAP-Rule" id="MF_01845"/>
    </source>
</evidence>
<proteinExistence type="inferred from homology"/>
<accession>A0AAP2W8B7</accession>
<reference evidence="3 4" key="1">
    <citation type="submission" date="2021-11" db="EMBL/GenBank/DDBJ databases">
        <title>Lacrimispora sp. nov. NSJ-141 isolated from human feces.</title>
        <authorList>
            <person name="Abdugheni R."/>
        </authorList>
    </citation>
    <scope>NUCLEOTIDE SEQUENCE [LARGE SCALE GENOMIC DNA]</scope>
    <source>
        <strain evidence="3 4">NSJ-141</strain>
    </source>
</reference>
<dbReference type="PANTHER" id="PTHR30501:SF2">
    <property type="entry name" value="UPF0597 PROTEIN YHAM"/>
    <property type="match status" value="1"/>
</dbReference>
<protein>
    <recommendedName>
        <fullName evidence="1">UPF0597 protein LQE92_05065</fullName>
    </recommendedName>
</protein>
<dbReference type="InterPro" id="IPR021144">
    <property type="entry name" value="UPF0597"/>
</dbReference>
<dbReference type="RefSeq" id="WP_231061917.1">
    <property type="nucleotide sequence ID" value="NZ_JAJNOR010000002.1"/>
</dbReference>
<evidence type="ECO:0000313" key="3">
    <source>
        <dbReference type="EMBL" id="MCD2491995.1"/>
    </source>
</evidence>
<dbReference type="Proteomes" id="UP001299265">
    <property type="component" value="Unassembled WGS sequence"/>
</dbReference>
<keyword evidence="3" id="KW-0456">Lyase</keyword>
<organism evidence="3 4">
    <name type="scientific">Lientehia hominis</name>
    <dbReference type="NCBI Taxonomy" id="2897778"/>
    <lineage>
        <taxon>Bacteria</taxon>
        <taxon>Bacillati</taxon>
        <taxon>Bacillota</taxon>
        <taxon>Clostridia</taxon>
        <taxon>Lachnospirales</taxon>
        <taxon>Lachnospiraceae</taxon>
        <taxon>Lientehia</taxon>
    </lineage>
</organism>
<gene>
    <name evidence="3" type="ORF">LQE92_05065</name>
</gene>
<evidence type="ECO:0000313" key="4">
    <source>
        <dbReference type="Proteomes" id="UP001299265"/>
    </source>
</evidence>
<dbReference type="HAMAP" id="MF_01845">
    <property type="entry name" value="UPF0597"/>
    <property type="match status" value="1"/>
</dbReference>
<sequence>MEKEEKIIEILKNQVTPALGCTEPGAVALAVARAKELLGERAVRMIVNVDKNVLKNGLGVGIPGTKERGNGFAAALSMACGKSEYGLEVLKDVDETAIETAKKMLQDGTVTVKYNPEATCLEITAEAESAAHSSKVTIYKNHTNIAREEKDGTVLFDRMLSISDMDETPLAPSLQQQIKEYSIREMIRLAKIIPSDKFAFIQDGIDMNMRMAEAGIKNDVGVGIGQYVLSKANGTAEGKAKAYTAAASEARMTGWPLPVMSSAGSGNHGLTAVIPIHIFGRELGYSDDEIRRAVAFSHMVTIFVKSYLGALSPICGCGVAAGVGCAAGLTFLRKGTDHQIEASILNMISGLTGMLCDGAKLGCAYKLAVAVDAAADASNMALSKVHIPGDNGILSDSPEQSIMNMAKVSVQGMVSADGVIVGIMQEKC</sequence>
<dbReference type="Pfam" id="PF03313">
    <property type="entry name" value="SDH_alpha"/>
    <property type="match status" value="1"/>
</dbReference>
<dbReference type="EMBL" id="JAJNOR010000002">
    <property type="protein sequence ID" value="MCD2491995.1"/>
    <property type="molecule type" value="Genomic_DNA"/>
</dbReference>
<comment type="similarity">
    <text evidence="1">Belongs to the UPF0597 family.</text>
</comment>
<feature type="domain" description="Serine dehydratase-like alpha subunit" evidence="2">
    <location>
        <begin position="85"/>
        <end position="420"/>
    </location>
</feature>
<dbReference type="PIRSF" id="PIRSF006054">
    <property type="entry name" value="UCP006054"/>
    <property type="match status" value="1"/>
</dbReference>
<comment type="caution">
    <text evidence="3">The sequence shown here is derived from an EMBL/GenBank/DDBJ whole genome shotgun (WGS) entry which is preliminary data.</text>
</comment>
<dbReference type="AlphaFoldDB" id="A0AAP2W8B7"/>
<evidence type="ECO:0000259" key="2">
    <source>
        <dbReference type="Pfam" id="PF03313"/>
    </source>
</evidence>
<dbReference type="InterPro" id="IPR005130">
    <property type="entry name" value="Ser_deHydtase-like_asu"/>
</dbReference>
<dbReference type="PANTHER" id="PTHR30501">
    <property type="entry name" value="UPF0597 PROTEIN YHAM"/>
    <property type="match status" value="1"/>
</dbReference>